<dbReference type="InterPro" id="IPR011006">
    <property type="entry name" value="CheY-like_superfamily"/>
</dbReference>
<dbReference type="SUPFAM" id="SSF55785">
    <property type="entry name" value="PYP-like sensor domain (PAS domain)"/>
    <property type="match status" value="1"/>
</dbReference>
<dbReference type="NCBIfam" id="TIGR00229">
    <property type="entry name" value="sensory_box"/>
    <property type="match status" value="1"/>
</dbReference>
<name>A0ABW6IJ25_9CYAN</name>
<dbReference type="PROSITE" id="PS50112">
    <property type="entry name" value="PAS"/>
    <property type="match status" value="1"/>
</dbReference>
<evidence type="ECO:0000259" key="12">
    <source>
        <dbReference type="PROSITE" id="PS50113"/>
    </source>
</evidence>
<dbReference type="InterPro" id="IPR029787">
    <property type="entry name" value="Nucleotide_cyclase"/>
</dbReference>
<dbReference type="Pfam" id="PF00211">
    <property type="entry name" value="Guanylate_cyc"/>
    <property type="match status" value="1"/>
</dbReference>
<evidence type="ECO:0000259" key="13">
    <source>
        <dbReference type="PROSITE" id="PS50125"/>
    </source>
</evidence>
<keyword evidence="7" id="KW-0597">Phosphoprotein</keyword>
<keyword evidence="4" id="KW-1133">Transmembrane helix</keyword>
<evidence type="ECO:0000259" key="11">
    <source>
        <dbReference type="PROSITE" id="PS50112"/>
    </source>
</evidence>
<dbReference type="SUPFAM" id="SSF52172">
    <property type="entry name" value="CheY-like"/>
    <property type="match status" value="1"/>
</dbReference>
<evidence type="ECO:0000256" key="8">
    <source>
        <dbReference type="RuleBase" id="RU000405"/>
    </source>
</evidence>
<dbReference type="InterPro" id="IPR018297">
    <property type="entry name" value="A/G_cyclase_CS"/>
</dbReference>
<keyword evidence="5" id="KW-0472">Membrane</keyword>
<evidence type="ECO:0000256" key="9">
    <source>
        <dbReference type="SAM" id="Coils"/>
    </source>
</evidence>
<dbReference type="SMART" id="SM00448">
    <property type="entry name" value="REC"/>
    <property type="match status" value="1"/>
</dbReference>
<evidence type="ECO:0000256" key="4">
    <source>
        <dbReference type="ARBA" id="ARBA00022989"/>
    </source>
</evidence>
<dbReference type="Pfam" id="PF13188">
    <property type="entry name" value="PAS_8"/>
    <property type="match status" value="1"/>
</dbReference>
<dbReference type="Gene3D" id="3.40.50.2300">
    <property type="match status" value="1"/>
</dbReference>
<dbReference type="EMBL" id="JBHZOL010000102">
    <property type="protein sequence ID" value="MFE4108227.1"/>
    <property type="molecule type" value="Genomic_DNA"/>
</dbReference>
<dbReference type="CDD" id="cd00130">
    <property type="entry name" value="PAS"/>
    <property type="match status" value="1"/>
</dbReference>
<evidence type="ECO:0000313" key="15">
    <source>
        <dbReference type="Proteomes" id="UP001600165"/>
    </source>
</evidence>
<feature type="domain" description="Guanylate cyclase" evidence="13">
    <location>
        <begin position="337"/>
        <end position="464"/>
    </location>
</feature>
<evidence type="ECO:0000256" key="3">
    <source>
        <dbReference type="ARBA" id="ARBA00022741"/>
    </source>
</evidence>
<dbReference type="Gene3D" id="3.30.450.20">
    <property type="entry name" value="PAS domain"/>
    <property type="match status" value="1"/>
</dbReference>
<evidence type="ECO:0000256" key="1">
    <source>
        <dbReference type="ARBA" id="ARBA00004370"/>
    </source>
</evidence>
<dbReference type="SMART" id="SM00044">
    <property type="entry name" value="CYCc"/>
    <property type="match status" value="1"/>
</dbReference>
<dbReference type="SUPFAM" id="SSF55073">
    <property type="entry name" value="Nucleotide cyclase"/>
    <property type="match status" value="1"/>
</dbReference>
<dbReference type="Gene3D" id="3.30.70.1230">
    <property type="entry name" value="Nucleotide cyclase"/>
    <property type="match status" value="1"/>
</dbReference>
<accession>A0ABW6IJ25</accession>
<keyword evidence="2" id="KW-0812">Transmembrane</keyword>
<dbReference type="CDD" id="cd07302">
    <property type="entry name" value="CHD"/>
    <property type="match status" value="1"/>
</dbReference>
<gene>
    <name evidence="14" type="ORF">ACFVKH_18240</name>
</gene>
<dbReference type="PANTHER" id="PTHR11920:SF335">
    <property type="entry name" value="GUANYLATE CYCLASE"/>
    <property type="match status" value="1"/>
</dbReference>
<evidence type="ECO:0000313" key="14">
    <source>
        <dbReference type="EMBL" id="MFE4108227.1"/>
    </source>
</evidence>
<dbReference type="PROSITE" id="PS50125">
    <property type="entry name" value="GUANYLATE_CYCLASE_2"/>
    <property type="match status" value="1"/>
</dbReference>
<feature type="domain" description="PAC" evidence="12">
    <location>
        <begin position="249"/>
        <end position="301"/>
    </location>
</feature>
<dbReference type="PANTHER" id="PTHR11920">
    <property type="entry name" value="GUANYLYL CYCLASE"/>
    <property type="match status" value="1"/>
</dbReference>
<evidence type="ECO:0000256" key="7">
    <source>
        <dbReference type="PROSITE-ProRule" id="PRU00169"/>
    </source>
</evidence>
<dbReference type="PROSITE" id="PS00452">
    <property type="entry name" value="GUANYLATE_CYCLASE_1"/>
    <property type="match status" value="1"/>
</dbReference>
<dbReference type="Proteomes" id="UP001600165">
    <property type="component" value="Unassembled WGS sequence"/>
</dbReference>
<comment type="subcellular location">
    <subcellularLocation>
        <location evidence="1">Membrane</location>
    </subcellularLocation>
</comment>
<feature type="domain" description="Response regulatory" evidence="10">
    <location>
        <begin position="18"/>
        <end position="134"/>
    </location>
</feature>
<comment type="similarity">
    <text evidence="8">Belongs to the adenylyl cyclase class-4/guanylyl cyclase family.</text>
</comment>
<dbReference type="CDD" id="cd19920">
    <property type="entry name" value="REC_PA4781-like"/>
    <property type="match status" value="1"/>
</dbReference>
<reference evidence="14 15" key="1">
    <citation type="submission" date="2024-10" db="EMBL/GenBank/DDBJ databases">
        <authorList>
            <person name="Ratan Roy A."/>
            <person name="Morales Sandoval P.H."/>
            <person name="De Los Santos Villalobos S."/>
            <person name="Chakraborty S."/>
            <person name="Mukherjee J."/>
        </authorList>
    </citation>
    <scope>NUCLEOTIDE SEQUENCE [LARGE SCALE GENOMIC DNA]</scope>
    <source>
        <strain evidence="14 15">S1</strain>
    </source>
</reference>
<evidence type="ECO:0000256" key="6">
    <source>
        <dbReference type="ARBA" id="ARBA00023239"/>
    </source>
</evidence>
<comment type="caution">
    <text evidence="14">The sequence shown here is derived from an EMBL/GenBank/DDBJ whole genome shotgun (WGS) entry which is preliminary data.</text>
</comment>
<dbReference type="InterPro" id="IPR000700">
    <property type="entry name" value="PAS-assoc_C"/>
</dbReference>
<feature type="domain" description="PAS" evidence="11">
    <location>
        <begin position="174"/>
        <end position="212"/>
    </location>
</feature>
<keyword evidence="6 8" id="KW-0456">Lyase</keyword>
<evidence type="ECO:0000259" key="10">
    <source>
        <dbReference type="PROSITE" id="PS50110"/>
    </source>
</evidence>
<evidence type="ECO:0000256" key="2">
    <source>
        <dbReference type="ARBA" id="ARBA00022692"/>
    </source>
</evidence>
<keyword evidence="9" id="KW-0175">Coiled coil</keyword>
<sequence length="526" mass="58654">MSDDMPNDASYSHCHRTSILIVDDQPDSLRVLAAILEEAGYFVRKAASSQFALKTATTTQPDLILLDVNMPVVDGYETCRQLKRQPQTQTIPIIFVSALEATADKLKAFEAGGVDYITKPFNMAEVLARVSTQLRVHQLQHQLQSQAQALQTQNAQLQLEIRERNRIEAELRQTEAKYRSIFENASEGIFQMTTAGQYLSVNPALAKIYGYESPAELMSCVTDVGQQIYSDPQQYSQLISYLEEYGQLVGAVSEVCRKDGSKIWVMENLHRVQDTENNFLYYEGTVQDITERRQIEIQLHQQRLETERLLTNMLPQLIAKRLKTNNHTIAEQFDQVGVLFADLVGFTATAAQMPAPQLVNLLNEIFSIFDHLVEQHGLEKIKTIGDAYMVAAGIPTPKAGALEAIAHLALDMQEAIGQFCRPDGRPFELRIGLSVGPVIAGVIGLKKFAYDLWGNTVNVASRMESTSLPGKIQVTEEVYRQLKGKFLFSSRGPVPVRGLGSVSTYFLCDRLPCSAYPPVQSSLKVS</sequence>
<feature type="coiled-coil region" evidence="9">
    <location>
        <begin position="136"/>
        <end position="184"/>
    </location>
</feature>
<dbReference type="InterPro" id="IPR001789">
    <property type="entry name" value="Sig_transdc_resp-reg_receiver"/>
</dbReference>
<dbReference type="InterPro" id="IPR050401">
    <property type="entry name" value="Cyclic_nucleotide_synthase"/>
</dbReference>
<dbReference type="Pfam" id="PF00072">
    <property type="entry name" value="Response_reg"/>
    <property type="match status" value="1"/>
</dbReference>
<dbReference type="InterPro" id="IPR035965">
    <property type="entry name" value="PAS-like_dom_sf"/>
</dbReference>
<dbReference type="InterPro" id="IPR000014">
    <property type="entry name" value="PAS"/>
</dbReference>
<dbReference type="InterPro" id="IPR001054">
    <property type="entry name" value="A/G_cyclase"/>
</dbReference>
<dbReference type="PROSITE" id="PS50113">
    <property type="entry name" value="PAC"/>
    <property type="match status" value="1"/>
</dbReference>
<dbReference type="PROSITE" id="PS50110">
    <property type="entry name" value="RESPONSE_REGULATORY"/>
    <property type="match status" value="1"/>
</dbReference>
<proteinExistence type="inferred from homology"/>
<organism evidence="14 15">
    <name type="scientific">Almyronema epifaneia S1</name>
    <dbReference type="NCBI Taxonomy" id="2991925"/>
    <lineage>
        <taxon>Bacteria</taxon>
        <taxon>Bacillati</taxon>
        <taxon>Cyanobacteriota</taxon>
        <taxon>Cyanophyceae</taxon>
        <taxon>Nodosilineales</taxon>
        <taxon>Nodosilineaceae</taxon>
        <taxon>Almyronema</taxon>
        <taxon>Almyronema epifaneia</taxon>
    </lineage>
</organism>
<evidence type="ECO:0000256" key="5">
    <source>
        <dbReference type="ARBA" id="ARBA00023136"/>
    </source>
</evidence>
<keyword evidence="3" id="KW-0547">Nucleotide-binding</keyword>
<feature type="modified residue" description="4-aspartylphosphate" evidence="7">
    <location>
        <position position="67"/>
    </location>
</feature>
<protein>
    <submittedName>
        <fullName evidence="14">Adenylate/guanylate cyclase domain-containing protein</fullName>
    </submittedName>
</protein>
<keyword evidence="15" id="KW-1185">Reference proteome</keyword>